<gene>
    <name evidence="2" type="ORF">GK108_12765</name>
</gene>
<protein>
    <submittedName>
        <fullName evidence="2">Uncharacterized protein</fullName>
    </submittedName>
</protein>
<dbReference type="RefSeq" id="WP_163948368.1">
    <property type="nucleotide sequence ID" value="NZ_JAAFZH010000004.1"/>
</dbReference>
<evidence type="ECO:0000313" key="3">
    <source>
        <dbReference type="Proteomes" id="UP000474175"/>
    </source>
</evidence>
<feature type="region of interest" description="Disordered" evidence="1">
    <location>
        <begin position="408"/>
        <end position="429"/>
    </location>
</feature>
<evidence type="ECO:0000313" key="2">
    <source>
        <dbReference type="EMBL" id="NDU95748.1"/>
    </source>
</evidence>
<comment type="caution">
    <text evidence="2">The sequence shown here is derived from an EMBL/GenBank/DDBJ whole genome shotgun (WGS) entry which is preliminary data.</text>
</comment>
<dbReference type="EMBL" id="JAAFZH010000004">
    <property type="protein sequence ID" value="NDU95748.1"/>
    <property type="molecule type" value="Genomic_DNA"/>
</dbReference>
<evidence type="ECO:0000256" key="1">
    <source>
        <dbReference type="SAM" id="MobiDB-lite"/>
    </source>
</evidence>
<dbReference type="PRINTS" id="PR01217">
    <property type="entry name" value="PRICHEXTENSN"/>
</dbReference>
<feature type="compositionally biased region" description="Pro residues" evidence="1">
    <location>
        <begin position="86"/>
        <end position="127"/>
    </location>
</feature>
<proteinExistence type="predicted"/>
<feature type="region of interest" description="Disordered" evidence="1">
    <location>
        <begin position="17"/>
        <end position="133"/>
    </location>
</feature>
<organism evidence="2 3">
    <name type="scientific">Spirosoma terrae</name>
    <dbReference type="NCBI Taxonomy" id="1968276"/>
    <lineage>
        <taxon>Bacteria</taxon>
        <taxon>Pseudomonadati</taxon>
        <taxon>Bacteroidota</taxon>
        <taxon>Cytophagia</taxon>
        <taxon>Cytophagales</taxon>
        <taxon>Cytophagaceae</taxon>
        <taxon>Spirosoma</taxon>
    </lineage>
</organism>
<dbReference type="Proteomes" id="UP000474175">
    <property type="component" value="Unassembled WGS sequence"/>
</dbReference>
<name>A0A6L9LBB7_9BACT</name>
<dbReference type="AlphaFoldDB" id="A0A6L9LBB7"/>
<reference evidence="2 3" key="1">
    <citation type="submission" date="2020-02" db="EMBL/GenBank/DDBJ databases">
        <title>Draft genome sequence of two Spirosoma agri KCTC 52727 and Spirosoma terrae KCTC 52035.</title>
        <authorList>
            <person name="Rojas J."/>
            <person name="Ambika Manirajan B."/>
            <person name="Suarez C."/>
            <person name="Ratering S."/>
            <person name="Schnell S."/>
        </authorList>
    </citation>
    <scope>NUCLEOTIDE SEQUENCE [LARGE SCALE GENOMIC DNA]</scope>
    <source>
        <strain evidence="2 3">KCTC 52035</strain>
    </source>
</reference>
<feature type="compositionally biased region" description="Pro residues" evidence="1">
    <location>
        <begin position="21"/>
        <end position="36"/>
    </location>
</feature>
<sequence>MDFPFTVARQDQFIDELFEPTPTPTPAPPAAPPVPAEPLSTPAATPDPITGSGGAAPDLNKLFNLNPQPVSAANAALDDEDLFAPVPLPTPAPATPAATPPAADPNTPPATPPAPVTPPVVEPPAAPPAAGNNLSADQQAEIDAYTRQVFKASAKKLIDAGVWQPVQGFDELDLDEAGYHELAQLQEQHRHQSKWDKTVNGNERVGRVLDYIQNGGDPAQMAHLLQAEEAVAQLDFKSDSGKIAAIRKYYAEAQQWPAARIDRHIKGLELSKTELDEEATFVEGQWGAKIQADQKALVDRQKAAQQAELNRKAGERSAAQKILQNKNVSADTMNQRLKDIYDDRYKAPNGQILTELDYRIYQLKKDPEKYLRFAEFVLDEDNFIKNLTQPVINQTVDKTFQGLQFTPSRTASQAIDQPGPGRSAGGASTYQQSINTAYKSLIQ</sequence>
<accession>A0A6L9LBB7</accession>
<keyword evidence="3" id="KW-1185">Reference proteome</keyword>